<reference evidence="1 2" key="1">
    <citation type="journal article" date="2019" name="Sci. Rep.">
        <title>Orb-weaving spider Araneus ventricosus genome elucidates the spidroin gene catalogue.</title>
        <authorList>
            <person name="Kono N."/>
            <person name="Nakamura H."/>
            <person name="Ohtoshi R."/>
            <person name="Moran D.A.P."/>
            <person name="Shinohara A."/>
            <person name="Yoshida Y."/>
            <person name="Fujiwara M."/>
            <person name="Mori M."/>
            <person name="Tomita M."/>
            <person name="Arakawa K."/>
        </authorList>
    </citation>
    <scope>NUCLEOTIDE SEQUENCE [LARGE SCALE GENOMIC DNA]</scope>
</reference>
<proteinExistence type="predicted"/>
<evidence type="ECO:0000313" key="2">
    <source>
        <dbReference type="Proteomes" id="UP000499080"/>
    </source>
</evidence>
<dbReference type="Proteomes" id="UP000499080">
    <property type="component" value="Unassembled WGS sequence"/>
</dbReference>
<dbReference type="PANTHER" id="PTHR47326">
    <property type="entry name" value="TRANSPOSABLE ELEMENT TC3 TRANSPOSASE-LIKE PROTEIN"/>
    <property type="match status" value="1"/>
</dbReference>
<dbReference type="AlphaFoldDB" id="A0A4Y2CS58"/>
<gene>
    <name evidence="1" type="ORF">AVEN_58333_1</name>
</gene>
<dbReference type="EMBL" id="BGPR01000229">
    <property type="protein sequence ID" value="GBM06498.1"/>
    <property type="molecule type" value="Genomic_DNA"/>
</dbReference>
<keyword evidence="2" id="KW-1185">Reference proteome</keyword>
<comment type="caution">
    <text evidence="1">The sequence shown here is derived from an EMBL/GenBank/DDBJ whole genome shotgun (WGS) entry which is preliminary data.</text>
</comment>
<evidence type="ECO:0000313" key="1">
    <source>
        <dbReference type="EMBL" id="GBM06498.1"/>
    </source>
</evidence>
<dbReference type="InterPro" id="IPR036397">
    <property type="entry name" value="RNaseH_sf"/>
</dbReference>
<dbReference type="GO" id="GO:0003676">
    <property type="term" value="F:nucleic acid binding"/>
    <property type="evidence" value="ECO:0007669"/>
    <property type="project" value="InterPro"/>
</dbReference>
<name>A0A4Y2CS58_ARAVE</name>
<dbReference type="Gene3D" id="3.30.420.10">
    <property type="entry name" value="Ribonuclease H-like superfamily/Ribonuclease H"/>
    <property type="match status" value="1"/>
</dbReference>
<organism evidence="1 2">
    <name type="scientific">Araneus ventricosus</name>
    <name type="common">Orbweaver spider</name>
    <name type="synonym">Epeira ventricosa</name>
    <dbReference type="NCBI Taxonomy" id="182803"/>
    <lineage>
        <taxon>Eukaryota</taxon>
        <taxon>Metazoa</taxon>
        <taxon>Ecdysozoa</taxon>
        <taxon>Arthropoda</taxon>
        <taxon>Chelicerata</taxon>
        <taxon>Arachnida</taxon>
        <taxon>Araneae</taxon>
        <taxon>Araneomorphae</taxon>
        <taxon>Entelegynae</taxon>
        <taxon>Araneoidea</taxon>
        <taxon>Araneidae</taxon>
        <taxon>Araneus</taxon>
    </lineage>
</organism>
<dbReference type="PANTHER" id="PTHR47326:SF1">
    <property type="entry name" value="HTH PSQ-TYPE DOMAIN-CONTAINING PROTEIN"/>
    <property type="match status" value="1"/>
</dbReference>
<accession>A0A4Y2CS58</accession>
<sequence>MISIQNYACSGGGSCWPAKMRIFHPAISCSNGSGQCTAMEHFVDRRSPFPSPRFCQYSKLQNIGKRESVPNATIASSFSKGPCVVWVYGSIYRLPFLFQGVWSFGYLYSQWYMLRISFAQPAHSSTATRGCVNSAFFMQEGSPLQIATPVKQMLNLHFGNDRIISRHFPTAWPPRSPDVNPCDFWLWGYLKDVVYGGPIANLAELKSRNTQHIHNITTETIRSVVEHALLLFQFIGENGGQHIEHFLSKSKSTSFS</sequence>
<protein>
    <submittedName>
        <fullName evidence="1">Uncharacterized protein</fullName>
    </submittedName>
</protein>